<keyword evidence="4" id="KW-1185">Reference proteome</keyword>
<dbReference type="Gene3D" id="1.20.120.1020">
    <property type="entry name" value="Prion-inhibition and propagation, HeLo domain"/>
    <property type="match status" value="1"/>
</dbReference>
<feature type="region of interest" description="Disordered" evidence="1">
    <location>
        <begin position="161"/>
        <end position="187"/>
    </location>
</feature>
<dbReference type="Pfam" id="PF24476">
    <property type="entry name" value="DUF7580"/>
    <property type="match status" value="1"/>
</dbReference>
<dbReference type="PANTHER" id="PTHR37542">
    <property type="entry name" value="HELO DOMAIN-CONTAINING PROTEIN-RELATED"/>
    <property type="match status" value="1"/>
</dbReference>
<reference evidence="3 4" key="1">
    <citation type="journal article" date="2020" name="Genomics">
        <title>Complete, high-quality genomes from long-read metagenomic sequencing of two wolf lichen thalli reveals enigmatic genome architecture.</title>
        <authorList>
            <person name="McKenzie S.K."/>
            <person name="Walston R.F."/>
            <person name="Allen J.L."/>
        </authorList>
    </citation>
    <scope>NUCLEOTIDE SEQUENCE [LARGE SCALE GENOMIC DNA]</scope>
    <source>
        <strain evidence="3">WasteWater1</strain>
    </source>
</reference>
<dbReference type="AlphaFoldDB" id="A0A8H6CKJ4"/>
<accession>A0A8H6CKJ4</accession>
<evidence type="ECO:0000313" key="4">
    <source>
        <dbReference type="Proteomes" id="UP000593566"/>
    </source>
</evidence>
<evidence type="ECO:0000256" key="1">
    <source>
        <dbReference type="SAM" id="MobiDB-lite"/>
    </source>
</evidence>
<proteinExistence type="predicted"/>
<dbReference type="PANTHER" id="PTHR37542:SF2">
    <property type="entry name" value="PROTEIN KINASE DOMAIN-CONTAINING PROTEIN"/>
    <property type="match status" value="1"/>
</dbReference>
<dbReference type="Pfam" id="PF14479">
    <property type="entry name" value="HeLo"/>
    <property type="match status" value="1"/>
</dbReference>
<protein>
    <recommendedName>
        <fullName evidence="2">Protein kinase domain-containing protein</fullName>
    </recommendedName>
</protein>
<name>A0A8H6CKJ4_9LECA</name>
<dbReference type="EMBL" id="JACCJB010000008">
    <property type="protein sequence ID" value="KAF6225227.1"/>
    <property type="molecule type" value="Genomic_DNA"/>
</dbReference>
<dbReference type="GO" id="GO:0004672">
    <property type="term" value="F:protein kinase activity"/>
    <property type="evidence" value="ECO:0007669"/>
    <property type="project" value="InterPro"/>
</dbReference>
<dbReference type="RefSeq" id="XP_037154094.1">
    <property type="nucleotide sequence ID" value="XM_037301277.1"/>
</dbReference>
<dbReference type="InterPro" id="IPR029498">
    <property type="entry name" value="HeLo_dom"/>
</dbReference>
<feature type="region of interest" description="Disordered" evidence="1">
    <location>
        <begin position="1097"/>
        <end position="1179"/>
    </location>
</feature>
<feature type="compositionally biased region" description="Polar residues" evidence="1">
    <location>
        <begin position="161"/>
        <end position="179"/>
    </location>
</feature>
<feature type="domain" description="Protein kinase" evidence="2">
    <location>
        <begin position="219"/>
        <end position="562"/>
    </location>
</feature>
<gene>
    <name evidence="3" type="ORF">HO133_010424</name>
</gene>
<dbReference type="Gene3D" id="1.10.510.10">
    <property type="entry name" value="Transferase(Phosphotransferase) domain 1"/>
    <property type="match status" value="1"/>
</dbReference>
<dbReference type="Proteomes" id="UP000593566">
    <property type="component" value="Unassembled WGS sequence"/>
</dbReference>
<dbReference type="GeneID" id="59338815"/>
<sequence length="1179" mass="130611">MELIRNAHALLPRRLTQMYVDTKKSYEQIVQANITNPQLSSLHLKLRIQKDRLVAWGLEWADSKADQTGDIDGSLDRAGISDLVASIMSSIRELLDEAERIQPRSPPQLPGGYPVDKAGMLFSPTNQWTSIDLARLEDIVKDITTSIDTLCDLSRSQEILRQGSTSQNEKRSAGQSEKLSPNAVFNPGKSGVAQAQISLENATTAGKESIPSTWSQIAVSTRIDPSRLRFPEVRQTTESSPPSYENIANKSDDRVFACLLDVLPSTAPRNQSEGKPVLLDYGFVRDADPATGRLPSLRRYEELCRALDQNSDESRCRYTGTMRLLGWFVDPHRPRYAFVYEVPRPASLSISSLDQHHSPQSLLSFLQHAANTVSNNMPCLEDRFRLAFRLALNLLHIHAKGISHRNINSSNVVFVDENRPADTSATPWKDGAIRHPFLTSFDTSAEDTHAAHQESFISSIYRHPMAESGKRTAYKPAYDIYSLGLILLEVGLWMPIHQLWKTKYSHQIFKARLQTVYSKKLAGKCGNRYMRVVEYCLSAADARHINQSTGNQQSSERQQPKLQTDFYWNALKPLERCCMIDDDDQPIILPAPFTSGRPEPLPVASEEVSAPVPWQALKVDSPTQPGHKFDLLVWSHNIPQPARAYFDTVMMPRLGRMLAKAINRWESYEIDVFMAGKTPETAKPTVLMVCNSILRAWKILEYVNQDKGMFDIQVASGQITWSKKKKRRQKKAVATEVSQTTGRQPSRYQEKPTCGASIGCFVDEQHSEAVTFGGIVLVNGEAHGMSVHHMLQEDQEPDLSLDGLESLLPDEMAILDISEDKLHDLECLRALDSDDSQMVEDINMGDLPGTRPGEGEHVIVTQPALDDVDENFFPDEDEMSDDHLVSHGLGNIHASSGLRRLTYGSVAHEVDWALFKIHKERRASTNTVEGGAKHCQAQGSYPSQVLRAETLGSLRVHAYGSTSGLATGTVLPTMQQTKMPGRVYPSPVWRVKGDFGVGGDSGAWVIDNATGGVCGHVTAYSEFGQYATIAPMEVMLHDMEQTLGVSVALPPTHHGATAAALMSFKHQIVANEPQLTEIKGKHPIDSDHYRRQSIDSNYISGSEPEDDVAKGTTAPLSPPLATSPPASSHEQMADLSLDEVAKKWNREQGKRNSRGGSPIKGKGFAEPVQMKGEGVQARG</sequence>
<dbReference type="InterPro" id="IPR056002">
    <property type="entry name" value="DUF7580"/>
</dbReference>
<dbReference type="SUPFAM" id="SSF56112">
    <property type="entry name" value="Protein kinase-like (PK-like)"/>
    <property type="match status" value="1"/>
</dbReference>
<organism evidence="3 4">
    <name type="scientific">Letharia lupina</name>
    <dbReference type="NCBI Taxonomy" id="560253"/>
    <lineage>
        <taxon>Eukaryota</taxon>
        <taxon>Fungi</taxon>
        <taxon>Dikarya</taxon>
        <taxon>Ascomycota</taxon>
        <taxon>Pezizomycotina</taxon>
        <taxon>Lecanoromycetes</taxon>
        <taxon>OSLEUM clade</taxon>
        <taxon>Lecanoromycetidae</taxon>
        <taxon>Lecanorales</taxon>
        <taxon>Lecanorineae</taxon>
        <taxon>Parmeliaceae</taxon>
        <taxon>Letharia</taxon>
    </lineage>
</organism>
<feature type="compositionally biased region" description="Basic and acidic residues" evidence="1">
    <location>
        <begin position="1139"/>
        <end position="1150"/>
    </location>
</feature>
<evidence type="ECO:0000259" key="2">
    <source>
        <dbReference type="PROSITE" id="PS50011"/>
    </source>
</evidence>
<evidence type="ECO:0000313" key="3">
    <source>
        <dbReference type="EMBL" id="KAF6225227.1"/>
    </source>
</evidence>
<dbReference type="InterPro" id="IPR038305">
    <property type="entry name" value="HeLo_sf"/>
</dbReference>
<dbReference type="PROSITE" id="PS50011">
    <property type="entry name" value="PROTEIN_KINASE_DOM"/>
    <property type="match status" value="1"/>
</dbReference>
<dbReference type="InterPro" id="IPR011009">
    <property type="entry name" value="Kinase-like_dom_sf"/>
</dbReference>
<dbReference type="GO" id="GO:0005524">
    <property type="term" value="F:ATP binding"/>
    <property type="evidence" value="ECO:0007669"/>
    <property type="project" value="InterPro"/>
</dbReference>
<dbReference type="InterPro" id="IPR000719">
    <property type="entry name" value="Prot_kinase_dom"/>
</dbReference>
<comment type="caution">
    <text evidence="3">The sequence shown here is derived from an EMBL/GenBank/DDBJ whole genome shotgun (WGS) entry which is preliminary data.</text>
</comment>